<dbReference type="Pfam" id="PF10026">
    <property type="entry name" value="DUF2268"/>
    <property type="match status" value="1"/>
</dbReference>
<feature type="non-terminal residue" evidence="2">
    <location>
        <position position="1"/>
    </location>
</feature>
<feature type="domain" description="DUF2268" evidence="1">
    <location>
        <begin position="5"/>
        <end position="63"/>
    </location>
</feature>
<proteinExistence type="predicted"/>
<reference evidence="2" key="1">
    <citation type="journal article" date="2014" name="Front. Microbiol.">
        <title>High frequency of phylogenetically diverse reductive dehalogenase-homologous genes in deep subseafloor sedimentary metagenomes.</title>
        <authorList>
            <person name="Kawai M."/>
            <person name="Futagami T."/>
            <person name="Toyoda A."/>
            <person name="Takaki Y."/>
            <person name="Nishi S."/>
            <person name="Hori S."/>
            <person name="Arai W."/>
            <person name="Tsubouchi T."/>
            <person name="Morono Y."/>
            <person name="Uchiyama I."/>
            <person name="Ito T."/>
            <person name="Fujiyama A."/>
            <person name="Inagaki F."/>
            <person name="Takami H."/>
        </authorList>
    </citation>
    <scope>NUCLEOTIDE SEQUENCE</scope>
    <source>
        <strain evidence="2">Expedition CK06-06</strain>
    </source>
</reference>
<feature type="non-terminal residue" evidence="2">
    <location>
        <position position="66"/>
    </location>
</feature>
<protein>
    <recommendedName>
        <fullName evidence="1">DUF2268 domain-containing protein</fullName>
    </recommendedName>
</protein>
<dbReference type="EMBL" id="BARU01015922">
    <property type="protein sequence ID" value="GAH56694.1"/>
    <property type="molecule type" value="Genomic_DNA"/>
</dbReference>
<comment type="caution">
    <text evidence="2">The sequence shown here is derived from an EMBL/GenBank/DDBJ whole genome shotgun (WGS) entry which is preliminary data.</text>
</comment>
<dbReference type="AlphaFoldDB" id="X1HS72"/>
<evidence type="ECO:0000259" key="1">
    <source>
        <dbReference type="Pfam" id="PF10026"/>
    </source>
</evidence>
<sequence>AGEIGQSQLKAWTKGREAEIEAAFLGDKDKTDLSHWLYNGPGDAEHPGDLGYWVGYRIVKAYYLHA</sequence>
<accession>X1HS72</accession>
<gene>
    <name evidence="2" type="ORF">S03H2_26985</name>
</gene>
<evidence type="ECO:0000313" key="2">
    <source>
        <dbReference type="EMBL" id="GAH56694.1"/>
    </source>
</evidence>
<organism evidence="2">
    <name type="scientific">marine sediment metagenome</name>
    <dbReference type="NCBI Taxonomy" id="412755"/>
    <lineage>
        <taxon>unclassified sequences</taxon>
        <taxon>metagenomes</taxon>
        <taxon>ecological metagenomes</taxon>
    </lineage>
</organism>
<dbReference type="InterPro" id="IPR018728">
    <property type="entry name" value="DUF2268"/>
</dbReference>
<name>X1HS72_9ZZZZ</name>